<sequence length="1208" mass="137239">MACNDKNPLIREGVDRLTRALGSLSPDFAPVDGRSMEDLMLFAKRYAAFLNYKNQDNSNDGTWEDLMKTDITVVLAMLLSIDVFKLSDYIKLLIKKAKLAIAANDETEAKRQFKYLFDLVFTLAHTVDEQCAFLKDEPDYQKEIKAVIETKLNAPFSKLHNFKKDNQDLILMSNKTDASSPIITINSRGTIQWTNFSITEEKLKITIPGVTPVDKISHVINHNLFNNQINQLLGGVSSILKKSEILFQKSLSEYPKHEAHYALYLTFLELFKNAQASLNQYTKKHLDFYFKDVLRVKNHEPIPDKTHLVIGLQKHVQQHLLTKGTLFKGGKDSLGNERFYSLTENVVFNQAQVSEIKAFQMHDQNLLSFLKANSLDGNGQEFEGDDKSWSAFGIKQSVPTSDAGFAIASNLLFLKEGLRSIEIKITFGKLPKTKTNFITTKFSKKSILIPFEISLTGEEEWVKQTVDGHFDPVKNSLTLKIILDVEEPPIIPYSEKIHESNFDTVLPLLKAKLNQTESQVTYSELMNSNISSIKLSVDVKGVKDLALSSDGGSIDASKPFKPFGDFPKSGSGFYIGSKEVFQKNLDSLTLNFPVGVPYSSSYLFKNTWNFPLKDPIIGDSYELIPESDFLKPATVDFSPNQLIQQTSFEGFLRLQLGTNQFSMSEFMKRVSSYVNQMVEKAKPKEGTEGKEGKVTVRAQRIEEGPTSAALLEKGTSLDKQLITELEKVGISKSLIEDISKITGILIDTNIQIPVAEEVITENFSLDYKASKELFGLEINSDKNKFYHLTPFGFSQQNLQGEVSLIPRFDQQGELLIGIEKATPPQTIQLLFLLEEGSSNPLKPQEQVYWHFLENNKWVEFPKERIIDGTVNLTRSGLVSINFPKEASLHHTILTSGFLWIRLSVTQNTDAVCRVIDIKTQGALVELVQDEKVEFLEILASNSIAKLKNSDSGIKSISQPMRSFLGRKREEDQNYYQRISERLRHKQRAKNIWDYEHLILQQFPEIHKTKCLNHTGFYEEKGIKVFCENYPGNITVICIPDQKENTHANPLRPYTPVGLLTDISIFLEKIKNPFVSLHVVNPKFEEVQADFEVHFHDFMDEVFYRNLLDQEIEQFLCPWAFDSNKEITFGGSIHQSALINFIEERPYVDFVSCFKLSHIIRNEDGIVTNNKSNLELVTATSSRSVLVSHFDEKQTQPRHKIKVIQTCDC</sequence>
<name>A0A1W2H0E8_9BACT</name>
<organism evidence="1 2">
    <name type="scientific">Aquiflexum balticum DSM 16537</name>
    <dbReference type="NCBI Taxonomy" id="758820"/>
    <lineage>
        <taxon>Bacteria</taxon>
        <taxon>Pseudomonadati</taxon>
        <taxon>Bacteroidota</taxon>
        <taxon>Cytophagia</taxon>
        <taxon>Cytophagales</taxon>
        <taxon>Cyclobacteriaceae</taxon>
        <taxon>Aquiflexum</taxon>
    </lineage>
</organism>
<protein>
    <recommendedName>
        <fullName evidence="3">Baseplate J-like protein</fullName>
    </recommendedName>
</protein>
<accession>A0A1W2H0E8</accession>
<dbReference type="STRING" id="758820.SAMN00777080_0512"/>
<evidence type="ECO:0000313" key="2">
    <source>
        <dbReference type="Proteomes" id="UP000192333"/>
    </source>
</evidence>
<reference evidence="2" key="1">
    <citation type="submission" date="2017-04" db="EMBL/GenBank/DDBJ databases">
        <authorList>
            <person name="Varghese N."/>
            <person name="Submissions S."/>
        </authorList>
    </citation>
    <scope>NUCLEOTIDE SEQUENCE [LARGE SCALE GENOMIC DNA]</scope>
    <source>
        <strain evidence="2">DSM 16537</strain>
    </source>
</reference>
<keyword evidence="2" id="KW-1185">Reference proteome</keyword>
<dbReference type="AlphaFoldDB" id="A0A1W2H0E8"/>
<evidence type="ECO:0008006" key="3">
    <source>
        <dbReference type="Google" id="ProtNLM"/>
    </source>
</evidence>
<proteinExistence type="predicted"/>
<dbReference type="EMBL" id="LT838813">
    <property type="protein sequence ID" value="SMD41976.1"/>
    <property type="molecule type" value="Genomic_DNA"/>
</dbReference>
<gene>
    <name evidence="1" type="ORF">SAMN00777080_0512</name>
</gene>
<evidence type="ECO:0000313" key="1">
    <source>
        <dbReference type="EMBL" id="SMD41976.1"/>
    </source>
</evidence>
<dbReference type="Proteomes" id="UP000192333">
    <property type="component" value="Chromosome I"/>
</dbReference>
<dbReference type="OrthoDB" id="9762853at2"/>
<dbReference type="RefSeq" id="WP_084118827.1">
    <property type="nucleotide sequence ID" value="NZ_LT838813.1"/>
</dbReference>